<keyword evidence="4" id="KW-1185">Reference proteome</keyword>
<dbReference type="RefSeq" id="WP_284244459.1">
    <property type="nucleotide sequence ID" value="NZ_BSST01000001.1"/>
</dbReference>
<comment type="caution">
    <text evidence="3">The sequence shown here is derived from an EMBL/GenBank/DDBJ whole genome shotgun (WGS) entry which is preliminary data.</text>
</comment>
<proteinExistence type="predicted"/>
<feature type="chain" id="PRO_5046657767" description="HmuY protein" evidence="2">
    <location>
        <begin position="25"/>
        <end position="391"/>
    </location>
</feature>
<name>A0ABQ6GTA3_9GAMM</name>
<evidence type="ECO:0000313" key="3">
    <source>
        <dbReference type="EMBL" id="GLX78577.1"/>
    </source>
</evidence>
<reference evidence="3 4" key="1">
    <citation type="submission" date="2023-03" db="EMBL/GenBank/DDBJ databases">
        <title>Draft genome sequence of Thalassotalea insulae KCTC 62186T.</title>
        <authorList>
            <person name="Sawabe T."/>
        </authorList>
    </citation>
    <scope>NUCLEOTIDE SEQUENCE [LARGE SCALE GENOMIC DNA]</scope>
    <source>
        <strain evidence="3 4">KCTC 62186</strain>
    </source>
</reference>
<evidence type="ECO:0000256" key="2">
    <source>
        <dbReference type="SAM" id="SignalP"/>
    </source>
</evidence>
<dbReference type="InterPro" id="IPR025921">
    <property type="entry name" value="HmuY"/>
</dbReference>
<protein>
    <recommendedName>
        <fullName evidence="5">HmuY protein</fullName>
    </recommendedName>
</protein>
<dbReference type="Proteomes" id="UP001157186">
    <property type="component" value="Unassembled WGS sequence"/>
</dbReference>
<dbReference type="PROSITE" id="PS51257">
    <property type="entry name" value="PROKAR_LIPOPROTEIN"/>
    <property type="match status" value="1"/>
</dbReference>
<evidence type="ECO:0000313" key="4">
    <source>
        <dbReference type="Proteomes" id="UP001157186"/>
    </source>
</evidence>
<gene>
    <name evidence="3" type="ORF">tinsulaeT_19170</name>
</gene>
<dbReference type="Pfam" id="PF14064">
    <property type="entry name" value="HmuY"/>
    <property type="match status" value="1"/>
</dbReference>
<evidence type="ECO:0008006" key="5">
    <source>
        <dbReference type="Google" id="ProtNLM"/>
    </source>
</evidence>
<organism evidence="3 4">
    <name type="scientific">Thalassotalea insulae</name>
    <dbReference type="NCBI Taxonomy" id="2056778"/>
    <lineage>
        <taxon>Bacteria</taxon>
        <taxon>Pseudomonadati</taxon>
        <taxon>Pseudomonadota</taxon>
        <taxon>Gammaproteobacteria</taxon>
        <taxon>Alteromonadales</taxon>
        <taxon>Colwelliaceae</taxon>
        <taxon>Thalassotalea</taxon>
    </lineage>
</organism>
<keyword evidence="2" id="KW-0732">Signal</keyword>
<dbReference type="CDD" id="cd12105">
    <property type="entry name" value="HmuY"/>
    <property type="match status" value="2"/>
</dbReference>
<sequence>MKFNSALSITSLALNLTLCAILSACGGGSSSKDTTDPEPQPTPEPTAPVQGQIFGPYSTGSVNEPAFVYFDLDSHSVVALTAEQATTNTEWDIAFKRSGIYLNQHQENTITAYSTGNNSDFFDAEGKPIADSFINATADTELDDYLAVTTSNVPTEEGAFVGDITSNIVDGFYNYNSSTHVVTAAEDHYFIVHSDDAFTKFNVTNITTEGRAMSEISIALGYQGVSDVEFGIAQTLTIDAALACSGDTDSIYIDFDTQQEVTVNDDWDINLPCIENNADNNSGADFIINLADDAKALQDFDNNYTSVDASAVAYYGFKDNSYSVKAFDATPWYQYNLSGGHLLWSQFDVYLINTPTSTYKLQMTSYYNEDGVSGHISFRADQLTELAGTSQ</sequence>
<feature type="signal peptide" evidence="2">
    <location>
        <begin position="1"/>
        <end position="24"/>
    </location>
</feature>
<evidence type="ECO:0000256" key="1">
    <source>
        <dbReference type="SAM" id="MobiDB-lite"/>
    </source>
</evidence>
<dbReference type="EMBL" id="BSST01000001">
    <property type="protein sequence ID" value="GLX78577.1"/>
    <property type="molecule type" value="Genomic_DNA"/>
</dbReference>
<accession>A0ABQ6GTA3</accession>
<feature type="region of interest" description="Disordered" evidence="1">
    <location>
        <begin position="29"/>
        <end position="53"/>
    </location>
</feature>